<organism evidence="2 3">
    <name type="scientific">Persicobacter psychrovividus</name>
    <dbReference type="NCBI Taxonomy" id="387638"/>
    <lineage>
        <taxon>Bacteria</taxon>
        <taxon>Pseudomonadati</taxon>
        <taxon>Bacteroidota</taxon>
        <taxon>Cytophagia</taxon>
        <taxon>Cytophagales</taxon>
        <taxon>Persicobacteraceae</taxon>
        <taxon>Persicobacter</taxon>
    </lineage>
</organism>
<dbReference type="Proteomes" id="UP001354989">
    <property type="component" value="Plasmid pPP11"/>
</dbReference>
<reference evidence="2 3" key="1">
    <citation type="submission" date="2021-12" db="EMBL/GenBank/DDBJ databases">
        <title>Genome sequencing of bacteria with rrn-lacking chromosome and rrn-plasmid.</title>
        <authorList>
            <person name="Anda M."/>
            <person name="Iwasaki W."/>
        </authorList>
    </citation>
    <scope>NUCLEOTIDE SEQUENCE [LARGE SCALE GENOMIC DNA]</scope>
    <source>
        <strain evidence="2 3">NBRC 101262</strain>
        <plasmid evidence="2 3">pPP11</plasmid>
    </source>
</reference>
<dbReference type="Pfam" id="PF13304">
    <property type="entry name" value="AAA_21"/>
    <property type="match status" value="1"/>
</dbReference>
<evidence type="ECO:0000259" key="1">
    <source>
        <dbReference type="Pfam" id="PF13304"/>
    </source>
</evidence>
<gene>
    <name evidence="2" type="ORF">PEPS_47590</name>
</gene>
<dbReference type="EMBL" id="AP025303">
    <property type="protein sequence ID" value="BDD02479.1"/>
    <property type="molecule type" value="Genomic_DNA"/>
</dbReference>
<sequence>MIVNFKFSNFKAVKEEVCLSFEATKSEELEDYYVCKKGNKRILKMALIFGANASGKTTILEALEFVRQLVLDPLDTKDSLIDFSPFLLDQTSRNQPSNFSLEFVYKDVRYLYELEVNTSAVLAETLYFFSPNKAKVFSRTTDVDKKLAKITFGSKVKVSSEYKNSLVANTLWNNTVLGAYLKTNFDAPELQNVHDWFKHALKPIVLPSTDLFSYITKRIEAGQIQADRLITILQKADFNISEIRLEKQEIEVTDDLLQFMKLNLPGQVVEDLKGQKKINNTRLFFDHQIEGKTYPLAYEQESRGTQRYYQFSGILEMMTRTASIFPIDEIASSLHPDLLKFFLLTFLTNSEDAQLIATTHNRELFLEKDLLRNDTIWFTEKEENSGAVDLYALDDFGSETIRNTSSVYNAYKIGKLGATPQLNDYFLNFEDGQIK</sequence>
<dbReference type="InterPro" id="IPR003959">
    <property type="entry name" value="ATPase_AAA_core"/>
</dbReference>
<dbReference type="InterPro" id="IPR027417">
    <property type="entry name" value="P-loop_NTPase"/>
</dbReference>
<dbReference type="SUPFAM" id="SSF52540">
    <property type="entry name" value="P-loop containing nucleoside triphosphate hydrolases"/>
    <property type="match status" value="1"/>
</dbReference>
<dbReference type="PANTHER" id="PTHR40396">
    <property type="entry name" value="ATPASE-LIKE PROTEIN"/>
    <property type="match status" value="1"/>
</dbReference>
<evidence type="ECO:0000313" key="3">
    <source>
        <dbReference type="Proteomes" id="UP001354989"/>
    </source>
</evidence>
<protein>
    <submittedName>
        <fullName evidence="2">Transporter</fullName>
    </submittedName>
</protein>
<evidence type="ECO:0000313" key="2">
    <source>
        <dbReference type="EMBL" id="BDD02479.1"/>
    </source>
</evidence>
<feature type="domain" description="ATPase AAA-type core" evidence="1">
    <location>
        <begin position="46"/>
        <end position="364"/>
    </location>
</feature>
<keyword evidence="3" id="KW-1185">Reference proteome</keyword>
<proteinExistence type="predicted"/>
<accession>A0ABM7VN80</accession>
<keyword evidence="2" id="KW-0614">Plasmid</keyword>
<geneLocation type="plasmid" evidence="2 3">
    <name>pPP11</name>
</geneLocation>
<dbReference type="Gene3D" id="3.40.50.300">
    <property type="entry name" value="P-loop containing nucleotide triphosphate hydrolases"/>
    <property type="match status" value="1"/>
</dbReference>
<name>A0ABM7VN80_9BACT</name>
<dbReference type="PANTHER" id="PTHR40396:SF1">
    <property type="entry name" value="ATPASE AAA-TYPE CORE DOMAIN-CONTAINING PROTEIN"/>
    <property type="match status" value="1"/>
</dbReference>
<dbReference type="RefSeq" id="WP_338399669.1">
    <property type="nucleotide sequence ID" value="NZ_AP025303.1"/>
</dbReference>